<evidence type="ECO:0000256" key="1">
    <source>
        <dbReference type="ARBA" id="ARBA00022679"/>
    </source>
</evidence>
<proteinExistence type="predicted"/>
<dbReference type="Gene3D" id="3.40.50.300">
    <property type="entry name" value="P-loop containing nucleotide triphosphate hydrolases"/>
    <property type="match status" value="1"/>
</dbReference>
<name>A0A5B9R3G3_9BACT</name>
<dbReference type="InterPro" id="IPR037359">
    <property type="entry name" value="NST/OST"/>
</dbReference>
<dbReference type="Proteomes" id="UP000325286">
    <property type="component" value="Chromosome"/>
</dbReference>
<evidence type="ECO:0000313" key="5">
    <source>
        <dbReference type="Proteomes" id="UP000325286"/>
    </source>
</evidence>
<organism evidence="4 5">
    <name type="scientific">Roseimaritima ulvae</name>
    <dbReference type="NCBI Taxonomy" id="980254"/>
    <lineage>
        <taxon>Bacteria</taxon>
        <taxon>Pseudomonadati</taxon>
        <taxon>Planctomycetota</taxon>
        <taxon>Planctomycetia</taxon>
        <taxon>Pirellulales</taxon>
        <taxon>Pirellulaceae</taxon>
        <taxon>Roseimaritima</taxon>
    </lineage>
</organism>
<dbReference type="PANTHER" id="PTHR10605">
    <property type="entry name" value="HEPARAN SULFATE SULFOTRANSFERASE"/>
    <property type="match status" value="1"/>
</dbReference>
<keyword evidence="5" id="KW-1185">Reference proteome</keyword>
<evidence type="ECO:0000313" key="4">
    <source>
        <dbReference type="EMBL" id="QEG40863.1"/>
    </source>
</evidence>
<evidence type="ECO:0000259" key="3">
    <source>
        <dbReference type="Pfam" id="PF00685"/>
    </source>
</evidence>
<dbReference type="GO" id="GO:0008146">
    <property type="term" value="F:sulfotransferase activity"/>
    <property type="evidence" value="ECO:0007669"/>
    <property type="project" value="InterPro"/>
</dbReference>
<accession>A0A5B9R3G3</accession>
<dbReference type="AlphaFoldDB" id="A0A5B9R3G3"/>
<sequence length="283" mass="32703">MSPSHLFMIGAPKCGTTALYTYLGAHPNVYFPREKEPHFFADDFPTHRTCTDWTAYQKLYDAVEPHHAVVGDASVMMLYSQTAVRQALSSYPDARFLISLRNPIDLVVSLHRQFLLSGREREEDFASAWRRERQSEFSEHILHYPRFGQLGTYLSKVAQQIPAGQLCVTYLDDLRLNPRAAYLRLLHFLDLHDDGQGDFAIVNEARQHRWPWLSRLVLDRPCLVASLKRLGVSRALRYFGSTPAVHKEISQDLKQELLDYYREEIGLLGELTQRDLSPWLRGE</sequence>
<reference evidence="4 5" key="1">
    <citation type="submission" date="2019-08" db="EMBL/GenBank/DDBJ databases">
        <title>Deep-cultivation of Planctomycetes and their phenomic and genomic characterization uncovers novel biology.</title>
        <authorList>
            <person name="Wiegand S."/>
            <person name="Jogler M."/>
            <person name="Boedeker C."/>
            <person name="Pinto D."/>
            <person name="Vollmers J."/>
            <person name="Rivas-Marin E."/>
            <person name="Kohn T."/>
            <person name="Peeters S.H."/>
            <person name="Heuer A."/>
            <person name="Rast P."/>
            <person name="Oberbeckmann S."/>
            <person name="Bunk B."/>
            <person name="Jeske O."/>
            <person name="Meyerdierks A."/>
            <person name="Storesund J.E."/>
            <person name="Kallscheuer N."/>
            <person name="Luecker S."/>
            <person name="Lage O.M."/>
            <person name="Pohl T."/>
            <person name="Merkel B.J."/>
            <person name="Hornburger P."/>
            <person name="Mueller R.-W."/>
            <person name="Bruemmer F."/>
            <person name="Labrenz M."/>
            <person name="Spormann A.M."/>
            <person name="Op den Camp H."/>
            <person name="Overmann J."/>
            <person name="Amann R."/>
            <person name="Jetten M.S.M."/>
            <person name="Mascher T."/>
            <person name="Medema M.H."/>
            <person name="Devos D.P."/>
            <person name="Kaster A.-K."/>
            <person name="Ovreas L."/>
            <person name="Rohde M."/>
            <person name="Galperin M.Y."/>
            <person name="Jogler C."/>
        </authorList>
    </citation>
    <scope>NUCLEOTIDE SEQUENCE [LARGE SCALE GENOMIC DNA]</scope>
    <source>
        <strain evidence="4 5">UC8</strain>
    </source>
</reference>
<dbReference type="InterPro" id="IPR027417">
    <property type="entry name" value="P-loop_NTPase"/>
</dbReference>
<evidence type="ECO:0000256" key="2">
    <source>
        <dbReference type="ARBA" id="ARBA00023180"/>
    </source>
</evidence>
<dbReference type="Pfam" id="PF00685">
    <property type="entry name" value="Sulfotransfer_1"/>
    <property type="match status" value="1"/>
</dbReference>
<dbReference type="RefSeq" id="WP_168215709.1">
    <property type="nucleotide sequence ID" value="NZ_CP042914.1"/>
</dbReference>
<dbReference type="SUPFAM" id="SSF52540">
    <property type="entry name" value="P-loop containing nucleoside triphosphate hydrolases"/>
    <property type="match status" value="1"/>
</dbReference>
<dbReference type="EMBL" id="CP042914">
    <property type="protein sequence ID" value="QEG40863.1"/>
    <property type="molecule type" value="Genomic_DNA"/>
</dbReference>
<gene>
    <name evidence="4" type="ORF">UC8_28810</name>
</gene>
<keyword evidence="2" id="KW-0325">Glycoprotein</keyword>
<dbReference type="PANTHER" id="PTHR10605:SF56">
    <property type="entry name" value="BIFUNCTIONAL HEPARAN SULFATE N-DEACETYLASE_N-SULFOTRANSFERASE"/>
    <property type="match status" value="1"/>
</dbReference>
<dbReference type="KEGG" id="rul:UC8_28810"/>
<protein>
    <submittedName>
        <fullName evidence="4">Sulfotransferase domain protein</fullName>
    </submittedName>
</protein>
<feature type="domain" description="Sulfotransferase" evidence="3">
    <location>
        <begin position="3"/>
        <end position="192"/>
    </location>
</feature>
<keyword evidence="1 4" id="KW-0808">Transferase</keyword>
<dbReference type="InterPro" id="IPR000863">
    <property type="entry name" value="Sulfotransferase_dom"/>
</dbReference>